<evidence type="ECO:0000313" key="2">
    <source>
        <dbReference type="EMBL" id="QDT99250.1"/>
    </source>
</evidence>
<keyword evidence="1" id="KW-0812">Transmembrane</keyword>
<keyword evidence="1" id="KW-1133">Transmembrane helix</keyword>
<evidence type="ECO:0000313" key="3">
    <source>
        <dbReference type="Proteomes" id="UP000318704"/>
    </source>
</evidence>
<sequence>MNAFHKRYLLWVLGTTAPIYTMITVLMPKGFAGVPWMLLVTAIFLLMFLALLGFESSPIWNGLIAFLFWLPMIVIHLHNPGTVAISRGEVHKGVIEILTIGAIHALIQFTARYIINIKNNKLHTEKH</sequence>
<dbReference type="AlphaFoldDB" id="A0A517W1Y0"/>
<feature type="transmembrane region" description="Helical" evidence="1">
    <location>
        <begin position="97"/>
        <end position="115"/>
    </location>
</feature>
<dbReference type="Proteomes" id="UP000318704">
    <property type="component" value="Chromosome"/>
</dbReference>
<accession>A0A517W1Y0</accession>
<proteinExistence type="predicted"/>
<evidence type="ECO:0000256" key="1">
    <source>
        <dbReference type="SAM" id="Phobius"/>
    </source>
</evidence>
<feature type="transmembrane region" description="Helical" evidence="1">
    <location>
        <begin position="33"/>
        <end position="52"/>
    </location>
</feature>
<reference evidence="2 3" key="1">
    <citation type="submission" date="2019-03" db="EMBL/GenBank/DDBJ databases">
        <title>Deep-cultivation of Planctomycetes and their phenomic and genomic characterization uncovers novel biology.</title>
        <authorList>
            <person name="Wiegand S."/>
            <person name="Jogler M."/>
            <person name="Boedeker C."/>
            <person name="Pinto D."/>
            <person name="Vollmers J."/>
            <person name="Rivas-Marin E."/>
            <person name="Kohn T."/>
            <person name="Peeters S.H."/>
            <person name="Heuer A."/>
            <person name="Rast P."/>
            <person name="Oberbeckmann S."/>
            <person name="Bunk B."/>
            <person name="Jeske O."/>
            <person name="Meyerdierks A."/>
            <person name="Storesund J.E."/>
            <person name="Kallscheuer N."/>
            <person name="Luecker S."/>
            <person name="Lage O.M."/>
            <person name="Pohl T."/>
            <person name="Merkel B.J."/>
            <person name="Hornburger P."/>
            <person name="Mueller R.-W."/>
            <person name="Bruemmer F."/>
            <person name="Labrenz M."/>
            <person name="Spormann A.M."/>
            <person name="Op den Camp H."/>
            <person name="Overmann J."/>
            <person name="Amann R."/>
            <person name="Jetten M.S.M."/>
            <person name="Mascher T."/>
            <person name="Medema M.H."/>
            <person name="Devos D.P."/>
            <person name="Kaster A.-K."/>
            <person name="Ovreas L."/>
            <person name="Rohde M."/>
            <person name="Galperin M.Y."/>
            <person name="Jogler C."/>
        </authorList>
    </citation>
    <scope>NUCLEOTIDE SEQUENCE [LARGE SCALE GENOMIC DNA]</scope>
    <source>
        <strain evidence="2 3">V144</strain>
    </source>
</reference>
<dbReference type="KEGG" id="gaw:V144x_47610"/>
<gene>
    <name evidence="2" type="ORF">V144x_47610</name>
</gene>
<feature type="transmembrane region" description="Helical" evidence="1">
    <location>
        <begin position="59"/>
        <end position="77"/>
    </location>
</feature>
<protein>
    <submittedName>
        <fullName evidence="2">Uncharacterized protein</fullName>
    </submittedName>
</protein>
<organism evidence="2 3">
    <name type="scientific">Gimesia aquarii</name>
    <dbReference type="NCBI Taxonomy" id="2527964"/>
    <lineage>
        <taxon>Bacteria</taxon>
        <taxon>Pseudomonadati</taxon>
        <taxon>Planctomycetota</taxon>
        <taxon>Planctomycetia</taxon>
        <taxon>Planctomycetales</taxon>
        <taxon>Planctomycetaceae</taxon>
        <taxon>Gimesia</taxon>
    </lineage>
</organism>
<name>A0A517W1Y0_9PLAN</name>
<feature type="transmembrane region" description="Helical" evidence="1">
    <location>
        <begin position="7"/>
        <end position="27"/>
    </location>
</feature>
<dbReference type="EMBL" id="CP037920">
    <property type="protein sequence ID" value="QDT99250.1"/>
    <property type="molecule type" value="Genomic_DNA"/>
</dbReference>
<keyword evidence="1" id="KW-0472">Membrane</keyword>